<gene>
    <name evidence="3" type="ORF">BB8028_0004g07250</name>
</gene>
<evidence type="ECO:0000256" key="2">
    <source>
        <dbReference type="SAM" id="Phobius"/>
    </source>
</evidence>
<dbReference type="Proteomes" id="UP000237441">
    <property type="component" value="Unassembled WGS sequence"/>
</dbReference>
<accession>A0A2S7YCQ3</accession>
<dbReference type="EMBL" id="JRHA01000004">
    <property type="protein sequence ID" value="PQK13794.1"/>
    <property type="molecule type" value="Genomic_DNA"/>
</dbReference>
<feature type="region of interest" description="Disordered" evidence="1">
    <location>
        <begin position="74"/>
        <end position="113"/>
    </location>
</feature>
<comment type="caution">
    <text evidence="3">The sequence shown here is derived from an EMBL/GenBank/DDBJ whole genome shotgun (WGS) entry which is preliminary data.</text>
</comment>
<evidence type="ECO:0000313" key="4">
    <source>
        <dbReference type="Proteomes" id="UP000237441"/>
    </source>
</evidence>
<keyword evidence="2" id="KW-1133">Transmembrane helix</keyword>
<sequence>MRHDRFASIHKVTALIQQLPSTTCNFGLTPSSSSLTSILYENKMKFSALPLVAAAVIFTTASAAPAMAEEATANKLVPPPEPVLHNARQPDESRTQDAGSITKNKSGRAEAQGLPDRCVWKNGNRHCPFIGHGHR</sequence>
<keyword evidence="2" id="KW-0472">Membrane</keyword>
<feature type="transmembrane region" description="Helical" evidence="2">
    <location>
        <begin position="48"/>
        <end position="68"/>
    </location>
</feature>
<reference evidence="3 4" key="1">
    <citation type="submission" date="2016-07" db="EMBL/GenBank/DDBJ databases">
        <title>Comparative genomics of the entomopathogenic fungus Beauveria bassiana.</title>
        <authorList>
            <person name="Valero Jimenez C.A."/>
            <person name="Zwaan B.J."/>
            <person name="Van Kan J.A."/>
            <person name="Takken W."/>
            <person name="Debets A.J."/>
            <person name="Schoustra S.E."/>
            <person name="Koenraadt C.J."/>
        </authorList>
    </citation>
    <scope>NUCLEOTIDE SEQUENCE [LARGE SCALE GENOMIC DNA]</scope>
    <source>
        <strain evidence="3 4">ARSEF 8028</strain>
    </source>
</reference>
<name>A0A2S7YCQ3_BEABA</name>
<keyword evidence="2" id="KW-0812">Transmembrane</keyword>
<proteinExistence type="predicted"/>
<evidence type="ECO:0000313" key="3">
    <source>
        <dbReference type="EMBL" id="PQK13794.1"/>
    </source>
</evidence>
<dbReference type="AlphaFoldDB" id="A0A2S7YCQ3"/>
<evidence type="ECO:0000256" key="1">
    <source>
        <dbReference type="SAM" id="MobiDB-lite"/>
    </source>
</evidence>
<organism evidence="3 4">
    <name type="scientific">Beauveria bassiana</name>
    <name type="common">White muscardine disease fungus</name>
    <name type="synonym">Tritirachium shiotae</name>
    <dbReference type="NCBI Taxonomy" id="176275"/>
    <lineage>
        <taxon>Eukaryota</taxon>
        <taxon>Fungi</taxon>
        <taxon>Dikarya</taxon>
        <taxon>Ascomycota</taxon>
        <taxon>Pezizomycotina</taxon>
        <taxon>Sordariomycetes</taxon>
        <taxon>Hypocreomycetidae</taxon>
        <taxon>Hypocreales</taxon>
        <taxon>Cordycipitaceae</taxon>
        <taxon>Beauveria</taxon>
    </lineage>
</organism>
<dbReference type="OrthoDB" id="10442754at2759"/>
<protein>
    <submittedName>
        <fullName evidence="3">Uncharacterized protein</fullName>
    </submittedName>
</protein>